<protein>
    <submittedName>
        <fullName evidence="1">Uncharacterized protein</fullName>
    </submittedName>
</protein>
<organism evidence="1 2">
    <name type="scientific">Metarhizium robertsii</name>
    <dbReference type="NCBI Taxonomy" id="568076"/>
    <lineage>
        <taxon>Eukaryota</taxon>
        <taxon>Fungi</taxon>
        <taxon>Dikarya</taxon>
        <taxon>Ascomycota</taxon>
        <taxon>Pezizomycotina</taxon>
        <taxon>Sordariomycetes</taxon>
        <taxon>Hypocreomycetidae</taxon>
        <taxon>Hypocreales</taxon>
        <taxon>Clavicipitaceae</taxon>
        <taxon>Metarhizium</taxon>
    </lineage>
</organism>
<accession>A0A0A1V1K6</accession>
<sequence>MKGQGEKQMTIFENLFSSADGYGIIHGTIAKEVYQKLCVDITNSSRSVSMVWKRPESSCGEVGNKTRMDCIVSTDSYAPRS</sequence>
<dbReference type="HOGENOM" id="CLU_2574383_0_0_1"/>
<comment type="caution">
    <text evidence="1">The sequence shown here is derived from an EMBL/GenBank/DDBJ whole genome shotgun (WGS) entry which is preliminary data.</text>
</comment>
<dbReference type="Proteomes" id="UP000030151">
    <property type="component" value="Unassembled WGS sequence"/>
</dbReference>
<evidence type="ECO:0000313" key="2">
    <source>
        <dbReference type="Proteomes" id="UP000030151"/>
    </source>
</evidence>
<name>A0A0A1V1K6_9HYPO</name>
<dbReference type="AlphaFoldDB" id="A0A0A1V1K6"/>
<dbReference type="EMBL" id="JELW01000003">
    <property type="protein sequence ID" value="EXV03740.1"/>
    <property type="molecule type" value="Genomic_DNA"/>
</dbReference>
<reference evidence="1 2" key="1">
    <citation type="submission" date="2014-02" db="EMBL/GenBank/DDBJ databases">
        <title>The genome sequence of the entomopathogenic fungus Metarhizium robertsii ARSEF 2575.</title>
        <authorList>
            <person name="Giuliano Garisto Donzelli B."/>
            <person name="Roe B.A."/>
            <person name="Macmil S.L."/>
            <person name="Krasnoff S.B."/>
            <person name="Gibson D.M."/>
        </authorList>
    </citation>
    <scope>NUCLEOTIDE SEQUENCE [LARGE SCALE GENOMIC DNA]</scope>
    <source>
        <strain evidence="1 2">ARSEF 2575</strain>
    </source>
</reference>
<gene>
    <name evidence="1" type="ORF">X797_003539</name>
</gene>
<evidence type="ECO:0000313" key="1">
    <source>
        <dbReference type="EMBL" id="EXV03740.1"/>
    </source>
</evidence>
<proteinExistence type="predicted"/>